<gene>
    <name evidence="1" type="ORF">ACFP2T_19200</name>
</gene>
<sequence length="40" mass="4128">MWGGQLIRLAIDVAAFGPAGKVVLTVQELPPHEAFLGGAP</sequence>
<name>A0ABW1K986_9ACTN</name>
<reference evidence="2" key="1">
    <citation type="journal article" date="2019" name="Int. J. Syst. Evol. Microbiol.">
        <title>The Global Catalogue of Microorganisms (GCM) 10K type strain sequencing project: providing services to taxonomists for standard genome sequencing and annotation.</title>
        <authorList>
            <consortium name="The Broad Institute Genomics Platform"/>
            <consortium name="The Broad Institute Genome Sequencing Center for Infectious Disease"/>
            <person name="Wu L."/>
            <person name="Ma J."/>
        </authorList>
    </citation>
    <scope>NUCLEOTIDE SEQUENCE [LARGE SCALE GENOMIC DNA]</scope>
    <source>
        <strain evidence="2">ZS-35-S2</strain>
    </source>
</reference>
<dbReference type="EMBL" id="JBHSPR010000013">
    <property type="protein sequence ID" value="MFC6018325.1"/>
    <property type="molecule type" value="Genomic_DNA"/>
</dbReference>
<keyword evidence="2" id="KW-1185">Reference proteome</keyword>
<dbReference type="RefSeq" id="WP_377423641.1">
    <property type="nucleotide sequence ID" value="NZ_JBHSPR010000013.1"/>
</dbReference>
<proteinExistence type="predicted"/>
<organism evidence="1 2">
    <name type="scientific">Plantactinospora solaniradicis</name>
    <dbReference type="NCBI Taxonomy" id="1723736"/>
    <lineage>
        <taxon>Bacteria</taxon>
        <taxon>Bacillati</taxon>
        <taxon>Actinomycetota</taxon>
        <taxon>Actinomycetes</taxon>
        <taxon>Micromonosporales</taxon>
        <taxon>Micromonosporaceae</taxon>
        <taxon>Plantactinospora</taxon>
    </lineage>
</organism>
<protein>
    <submittedName>
        <fullName evidence="1">Uncharacterized protein</fullName>
    </submittedName>
</protein>
<evidence type="ECO:0000313" key="2">
    <source>
        <dbReference type="Proteomes" id="UP001596203"/>
    </source>
</evidence>
<comment type="caution">
    <text evidence="1">The sequence shown here is derived from an EMBL/GenBank/DDBJ whole genome shotgun (WGS) entry which is preliminary data.</text>
</comment>
<evidence type="ECO:0000313" key="1">
    <source>
        <dbReference type="EMBL" id="MFC6018325.1"/>
    </source>
</evidence>
<accession>A0ABW1K986</accession>
<dbReference type="Proteomes" id="UP001596203">
    <property type="component" value="Unassembled WGS sequence"/>
</dbReference>